<organism evidence="3 4">
    <name type="scientific">Jannaschia faecimaris</name>
    <dbReference type="NCBI Taxonomy" id="1244108"/>
    <lineage>
        <taxon>Bacteria</taxon>
        <taxon>Pseudomonadati</taxon>
        <taxon>Pseudomonadota</taxon>
        <taxon>Alphaproteobacteria</taxon>
        <taxon>Rhodobacterales</taxon>
        <taxon>Roseobacteraceae</taxon>
        <taxon>Jannaschia</taxon>
    </lineage>
</organism>
<dbReference type="InterPro" id="IPR007516">
    <property type="entry name" value="Co_F420_Hydgase/DH_bsu_N"/>
</dbReference>
<dbReference type="GO" id="GO:0090415">
    <property type="term" value="F:7-hydroxymethyl chlorophyll a reductase activity"/>
    <property type="evidence" value="ECO:0007669"/>
    <property type="project" value="TreeGrafter"/>
</dbReference>
<dbReference type="OrthoDB" id="3247493at2"/>
<feature type="domain" description="Coenzyme F420 hydrogenase/dehydrogenase beta subunit N-terminal" evidence="1">
    <location>
        <begin position="85"/>
        <end position="160"/>
    </location>
</feature>
<dbReference type="PANTHER" id="PTHR31332">
    <property type="entry name" value="7-HYDROXYMETHYL CHLOROPHYLL A REDUCTASE, CHLOROPLASTIC"/>
    <property type="match status" value="1"/>
</dbReference>
<dbReference type="RefSeq" id="WP_092640829.1">
    <property type="nucleotide sequence ID" value="NZ_FNPX01000001.1"/>
</dbReference>
<dbReference type="AlphaFoldDB" id="A0A1H3J137"/>
<feature type="domain" description="Coenzyme F420 hydrogenase/dehydrogenase beta subunit C-terminal" evidence="2">
    <location>
        <begin position="169"/>
        <end position="336"/>
    </location>
</feature>
<protein>
    <submittedName>
        <fullName evidence="3">Coenzyme F420 hydrogenase subunit beta</fullName>
    </submittedName>
</protein>
<name>A0A1H3J137_9RHOB</name>
<dbReference type="Pfam" id="PF04432">
    <property type="entry name" value="FrhB_FdhB_C"/>
    <property type="match status" value="1"/>
</dbReference>
<evidence type="ECO:0000313" key="3">
    <source>
        <dbReference type="EMBL" id="SDY33259.1"/>
    </source>
</evidence>
<evidence type="ECO:0000313" key="4">
    <source>
        <dbReference type="Proteomes" id="UP000198914"/>
    </source>
</evidence>
<reference evidence="4" key="1">
    <citation type="submission" date="2016-10" db="EMBL/GenBank/DDBJ databases">
        <authorList>
            <person name="Varghese N."/>
            <person name="Submissions S."/>
        </authorList>
    </citation>
    <scope>NUCLEOTIDE SEQUENCE [LARGE SCALE GENOMIC DNA]</scope>
    <source>
        <strain evidence="4">DSM 100420</strain>
    </source>
</reference>
<dbReference type="GO" id="GO:0033354">
    <property type="term" value="P:chlorophyll cycle"/>
    <property type="evidence" value="ECO:0007669"/>
    <property type="project" value="TreeGrafter"/>
</dbReference>
<dbReference type="EMBL" id="FNPX01000001">
    <property type="protein sequence ID" value="SDY33259.1"/>
    <property type="molecule type" value="Genomic_DNA"/>
</dbReference>
<gene>
    <name evidence="3" type="ORF">SAMN05444004_101163</name>
</gene>
<sequence>MGASEALDRVARGSLCAGCGGCSGVFPEAISMRMDDGGFLRPAQIAPLPVGADTRIEAFCPGLGQSVDAVGRSDDRMWGPYRQAWSGWSTNADQRHRGASGGALTAILTHLLRAGVVQAVVQNAPDARNPLANRTVLTEDPACFATTAGSRYAPSAPLDALPDILADGRRVAFVGKPCDAAALAAIRAKDPAVARAIPVILSFFCAGVPSAKGAQGILEALEVSEADVVAFRYRGKGWPGRATATLTDGSERSMSYRDSWGDILSKHVQHRCKICADGTGMAADLVCADAWQVDSQGYPMFEEEDGISLVMARTILGEQIALGAQAAGRLALDDFDMKTLQALQPGQRDRRRGLRARLAALRLLGRPVPDYRGLHLKAVSRQNGLRRNIRNFMGTLKRALRS</sequence>
<dbReference type="InterPro" id="IPR045220">
    <property type="entry name" value="FRHB/FDHB/HCAR-like"/>
</dbReference>
<dbReference type="Pfam" id="PF04422">
    <property type="entry name" value="FrhB_FdhB_N"/>
    <property type="match status" value="1"/>
</dbReference>
<accession>A0A1H3J137</accession>
<dbReference type="Proteomes" id="UP000198914">
    <property type="component" value="Unassembled WGS sequence"/>
</dbReference>
<keyword evidence="4" id="KW-1185">Reference proteome</keyword>
<dbReference type="InterPro" id="IPR007525">
    <property type="entry name" value="FrhB_FdhB_C"/>
</dbReference>
<dbReference type="STRING" id="1244108.SAMN05444004_101163"/>
<proteinExistence type="predicted"/>
<dbReference type="PANTHER" id="PTHR31332:SF0">
    <property type="entry name" value="7-HYDROXYMETHYL CHLOROPHYLL A REDUCTASE, CHLOROPLASTIC"/>
    <property type="match status" value="1"/>
</dbReference>
<evidence type="ECO:0000259" key="1">
    <source>
        <dbReference type="Pfam" id="PF04422"/>
    </source>
</evidence>
<evidence type="ECO:0000259" key="2">
    <source>
        <dbReference type="Pfam" id="PF04432"/>
    </source>
</evidence>